<proteinExistence type="predicted"/>
<keyword evidence="3" id="KW-1185">Reference proteome</keyword>
<dbReference type="PANTHER" id="PTHR16134:SF119">
    <property type="entry name" value="AT02038P-RELATED"/>
    <property type="match status" value="1"/>
</dbReference>
<dbReference type="Pfam" id="PF00646">
    <property type="entry name" value="F-box"/>
    <property type="match status" value="2"/>
</dbReference>
<evidence type="ECO:0000313" key="2">
    <source>
        <dbReference type="EMBL" id="OXA53462.1"/>
    </source>
</evidence>
<organism evidence="2 3">
    <name type="scientific">Folsomia candida</name>
    <name type="common">Springtail</name>
    <dbReference type="NCBI Taxonomy" id="158441"/>
    <lineage>
        <taxon>Eukaryota</taxon>
        <taxon>Metazoa</taxon>
        <taxon>Ecdysozoa</taxon>
        <taxon>Arthropoda</taxon>
        <taxon>Hexapoda</taxon>
        <taxon>Collembola</taxon>
        <taxon>Entomobryomorpha</taxon>
        <taxon>Isotomoidea</taxon>
        <taxon>Isotomidae</taxon>
        <taxon>Proisotominae</taxon>
        <taxon>Folsomia</taxon>
    </lineage>
</organism>
<dbReference type="PANTHER" id="PTHR16134">
    <property type="entry name" value="F-BOX/TPR REPEAT PROTEIN POF3"/>
    <property type="match status" value="1"/>
</dbReference>
<comment type="caution">
    <text evidence="2">The sequence shown here is derived from an EMBL/GenBank/DDBJ whole genome shotgun (WGS) entry which is preliminary data.</text>
</comment>
<dbReference type="InterPro" id="IPR001810">
    <property type="entry name" value="F-box_dom"/>
</dbReference>
<dbReference type="InterPro" id="IPR036047">
    <property type="entry name" value="F-box-like_dom_sf"/>
</dbReference>
<gene>
    <name evidence="2" type="ORF">Fcan01_10240</name>
</gene>
<dbReference type="SMART" id="SM00256">
    <property type="entry name" value="FBOX"/>
    <property type="match status" value="2"/>
</dbReference>
<feature type="domain" description="F-box" evidence="1">
    <location>
        <begin position="26"/>
        <end position="65"/>
    </location>
</feature>
<dbReference type="EMBL" id="LNIX01000005">
    <property type="protein sequence ID" value="OXA53462.1"/>
    <property type="molecule type" value="Genomic_DNA"/>
</dbReference>
<sequence length="1041" mass="118538">MQAEIDQMEIQMDNLDLVGNGDSVLMNPDILEQVFSHLDLKTLKSVRLVCTVWDDFGAKVLGKNGRLTFSTPPNPSHPNCKELMSFDHKLAKNITLHMKCYCKYGCNCSRAEVQFNRNVPSNFATLLPQICENLDALNINVENRFNPHLHEMWSNYKFPNLTGISISVTFANTLDLEDIDIDVILQMKFHPLKNLKFFSLKIFPDYIPHLSGAIFSPLCQKLLNAAPNLEEFDITMNFHPDLTPSGKLKELRFKYFERSSWASAAINMAETTKMLENCSDSLEKLTLDHHLGHPSVFQLNFNFSNLTHLNLDAVGVCKIEDSLNPTNLPKLTHFSINSWRNISKMMAAYHLRHPGITSLSVGCTHHPESESQDGQTFGKLVNLFPGVKEFKLKLRIQVIQEVPAVLPEVLPLKEMMKSLSDWELTSGQVDIHGARRRSHEELNEKAITAVLEGMTGWKGLKNTSLRFNGYTVDGKFKTSDGMKAAFVACWSIRNVAIVGFQIDDETLENFRGFIKKNKLPDITMQAGIDQMDNFDLVDTNDSVLMNPDILDQVFSHLDVTTLKSTRLVCTDWADVGAKILGKRGRLTFSTMPNPDCTELTFFNHKLARNVTLQMKCNCTEDKPCECCPTQIECHRNLPPNFAILLPEICGKLDTLTLNTERTINPPQHEIWGAYHFPNLSRISITVTTIQYQRDDIDVTPVPQFRPLQNLKSFSFSILPDYAYKYFPGVAFSPLCQKLLNSAPNLEEFSARVNFYPDLTPCRKLKELRFEYYESRDVADVQVDLPEMTRMLKSCRDSLEKLTLGYHYRDDEDEIKLNFDFPNVTHFSIAASEVYKIEDSLNTKNFPKLTHFSIESDCDISEMIAAYHLRHPGITSLEVECGHYSEINDGQDGHAAGKLINLFPGVKEFKLKFRIDNVSRKREVLRFKEMMRSLSDWELTSGQVDIDIARDWKYGGWDKKIIIAVLEGMTGWKGLKNTSLRFCGDNAYRKLKIPDRMKSALVACRSIRNVAMKGFKIDHKTLENLSGFMAENNLPVSITNSE</sequence>
<reference evidence="2 3" key="1">
    <citation type="submission" date="2015-12" db="EMBL/GenBank/DDBJ databases">
        <title>The genome of Folsomia candida.</title>
        <authorList>
            <person name="Faddeeva A."/>
            <person name="Derks M.F."/>
            <person name="Anvar Y."/>
            <person name="Smit S."/>
            <person name="Van Straalen N."/>
            <person name="Roelofs D."/>
        </authorList>
    </citation>
    <scope>NUCLEOTIDE SEQUENCE [LARGE SCALE GENOMIC DNA]</scope>
    <source>
        <strain evidence="2 3">VU population</strain>
        <tissue evidence="2">Whole body</tissue>
    </source>
</reference>
<dbReference type="Gene3D" id="3.80.10.10">
    <property type="entry name" value="Ribonuclease Inhibitor"/>
    <property type="match status" value="2"/>
</dbReference>
<accession>A0A226E790</accession>
<dbReference type="Proteomes" id="UP000198287">
    <property type="component" value="Unassembled WGS sequence"/>
</dbReference>
<name>A0A226E790_FOLCA</name>
<protein>
    <recommendedName>
        <fullName evidence="1">F-box domain-containing protein</fullName>
    </recommendedName>
</protein>
<dbReference type="SUPFAM" id="SSF52047">
    <property type="entry name" value="RNI-like"/>
    <property type="match status" value="2"/>
</dbReference>
<evidence type="ECO:0000313" key="3">
    <source>
        <dbReference type="Proteomes" id="UP000198287"/>
    </source>
</evidence>
<feature type="domain" description="F-box" evidence="1">
    <location>
        <begin position="545"/>
        <end position="587"/>
    </location>
</feature>
<evidence type="ECO:0000259" key="1">
    <source>
        <dbReference type="SMART" id="SM00256"/>
    </source>
</evidence>
<dbReference type="InterPro" id="IPR032675">
    <property type="entry name" value="LRR_dom_sf"/>
</dbReference>
<dbReference type="AlphaFoldDB" id="A0A226E790"/>
<dbReference type="SUPFAM" id="SSF81383">
    <property type="entry name" value="F-box domain"/>
    <property type="match status" value="2"/>
</dbReference>
<dbReference type="CDD" id="cd09917">
    <property type="entry name" value="F-box_SF"/>
    <property type="match status" value="2"/>
</dbReference>